<feature type="domain" description="SAM-dependent MTase RsmB/NOP-type" evidence="6">
    <location>
        <begin position="151"/>
        <end position="432"/>
    </location>
</feature>
<evidence type="ECO:0000313" key="8">
    <source>
        <dbReference type="Proteomes" id="UP001141619"/>
    </source>
</evidence>
<dbReference type="InterPro" id="IPR001678">
    <property type="entry name" value="MeTrfase_RsmB-F_NOP2_dom"/>
</dbReference>
<dbReference type="Proteomes" id="UP001141619">
    <property type="component" value="Unassembled WGS sequence"/>
</dbReference>
<keyword evidence="4 5" id="KW-0694">RNA-binding</keyword>
<keyword evidence="1 5" id="KW-0489">Methyltransferase</keyword>
<protein>
    <submittedName>
        <fullName evidence="7">RsmB/NOP family class I SAM-dependent RNA methyltransferase</fullName>
    </submittedName>
</protein>
<feature type="binding site" evidence="5">
    <location>
        <position position="265"/>
    </location>
    <ligand>
        <name>S-adenosyl-L-methionine</name>
        <dbReference type="ChEBI" id="CHEBI:59789"/>
    </ligand>
</feature>
<keyword evidence="3 5" id="KW-0949">S-adenosyl-L-methionine</keyword>
<dbReference type="EMBL" id="JANWOI010000003">
    <property type="protein sequence ID" value="MDA5194315.1"/>
    <property type="molecule type" value="Genomic_DNA"/>
</dbReference>
<comment type="caution">
    <text evidence="5">Lacks conserved residue(s) required for the propagation of feature annotation.</text>
</comment>
<evidence type="ECO:0000256" key="5">
    <source>
        <dbReference type="PROSITE-ProRule" id="PRU01023"/>
    </source>
</evidence>
<dbReference type="GO" id="GO:0003723">
    <property type="term" value="F:RNA binding"/>
    <property type="evidence" value="ECO:0007669"/>
    <property type="project" value="UniProtKB-UniRule"/>
</dbReference>
<evidence type="ECO:0000256" key="1">
    <source>
        <dbReference type="ARBA" id="ARBA00022603"/>
    </source>
</evidence>
<dbReference type="InterPro" id="IPR023267">
    <property type="entry name" value="RCMT"/>
</dbReference>
<keyword evidence="2 5" id="KW-0808">Transferase</keyword>
<dbReference type="Gene3D" id="3.40.50.150">
    <property type="entry name" value="Vaccinia Virus protein VP39"/>
    <property type="match status" value="1"/>
</dbReference>
<evidence type="ECO:0000256" key="2">
    <source>
        <dbReference type="ARBA" id="ARBA00022679"/>
    </source>
</evidence>
<dbReference type="InterPro" id="IPR054728">
    <property type="entry name" value="RsmB-like_ferredoxin"/>
</dbReference>
<evidence type="ECO:0000256" key="3">
    <source>
        <dbReference type="ARBA" id="ARBA00022691"/>
    </source>
</evidence>
<gene>
    <name evidence="7" type="ORF">NYP16_10170</name>
</gene>
<dbReference type="Pfam" id="PF01189">
    <property type="entry name" value="Methyltr_RsmB-F"/>
    <property type="match status" value="1"/>
</dbReference>
<evidence type="ECO:0000256" key="4">
    <source>
        <dbReference type="ARBA" id="ARBA00022884"/>
    </source>
</evidence>
<dbReference type="Pfam" id="PF22458">
    <property type="entry name" value="RsmF-B_ferredox"/>
    <property type="match status" value="1"/>
</dbReference>
<dbReference type="GO" id="GO:0001510">
    <property type="term" value="P:RNA methylation"/>
    <property type="evidence" value="ECO:0007669"/>
    <property type="project" value="InterPro"/>
</dbReference>
<dbReference type="PANTHER" id="PTHR22807:SF53">
    <property type="entry name" value="RIBOSOMAL RNA SMALL SUBUNIT METHYLTRANSFERASE B-RELATED"/>
    <property type="match status" value="1"/>
</dbReference>
<dbReference type="PROSITE" id="PS51686">
    <property type="entry name" value="SAM_MT_RSMB_NOP"/>
    <property type="match status" value="1"/>
</dbReference>
<keyword evidence="8" id="KW-1185">Reference proteome</keyword>
<reference evidence="7" key="1">
    <citation type="submission" date="2022-08" db="EMBL/GenBank/DDBJ databases">
        <authorList>
            <person name="Vandamme P."/>
            <person name="Hettiarachchi A."/>
            <person name="Peeters C."/>
            <person name="Cnockaert M."/>
            <person name="Carlier A."/>
        </authorList>
    </citation>
    <scope>NUCLEOTIDE SEQUENCE</scope>
    <source>
        <strain evidence="7">LMG 31809</strain>
    </source>
</reference>
<dbReference type="CDD" id="cd02440">
    <property type="entry name" value="AdoMet_MTases"/>
    <property type="match status" value="1"/>
</dbReference>
<feature type="binding site" evidence="5">
    <location>
        <position position="315"/>
    </location>
    <ligand>
        <name>S-adenosyl-L-methionine</name>
        <dbReference type="ChEBI" id="CHEBI:59789"/>
    </ligand>
</feature>
<proteinExistence type="inferred from homology"/>
<dbReference type="AlphaFoldDB" id="A0A9X3TYJ1"/>
<sequence length="434" mass="46849">MIPAARTQAVIEIISDIEAALRDNGAAADVILRQAFAARRYAGSKDRAAISDGVYAILRSRGALVWLLEAAQAVVTGRHLMIAHLARTADTDFAAIFTGQGHAPLPLDDEETALAAQIPALGPIPEAIALECPAWLEEPLRQRFGESFAAELTALQGRAPLTLRVNSLRTNVEATLKALAAENITATRGRYLPDSILVEGAPRLDTLSLIRDGWVEVQDEASQIGVRLVDARPKLQVADLCAGAGGKTLALAAAMKNTGQVHAFDTDSRRLGNLRDRMRRADARNIQAHQLPMGGEGRATQLKPLLGGMDRVVLDVPCSGSGTWRRSPELRWRLTPERLDELTRVQDALLDEGASLVKPGGHLVYMTCSLLAAENDDRIAAFLSRRPDFLLLDYRSIWGEGLEQKDNALKTLSLSPGQNGTDGFFVAVLAVLAK</sequence>
<dbReference type="InterPro" id="IPR029063">
    <property type="entry name" value="SAM-dependent_MTases_sf"/>
</dbReference>
<comment type="caution">
    <text evidence="7">The sequence shown here is derived from an EMBL/GenBank/DDBJ whole genome shotgun (WGS) entry which is preliminary data.</text>
</comment>
<organism evidence="7 8">
    <name type="scientific">Govanella unica</name>
    <dbReference type="NCBI Taxonomy" id="2975056"/>
    <lineage>
        <taxon>Bacteria</taxon>
        <taxon>Pseudomonadati</taxon>
        <taxon>Pseudomonadota</taxon>
        <taxon>Alphaproteobacteria</taxon>
        <taxon>Emcibacterales</taxon>
        <taxon>Govanellaceae</taxon>
        <taxon>Govanella</taxon>
    </lineage>
</organism>
<reference evidence="7" key="2">
    <citation type="journal article" date="2023" name="Syst. Appl. Microbiol.">
        <title>Govania unica gen. nov., sp. nov., a rare biosphere bacterium that represents a novel family in the class Alphaproteobacteria.</title>
        <authorList>
            <person name="Vandamme P."/>
            <person name="Peeters C."/>
            <person name="Hettiarachchi A."/>
            <person name="Cnockaert M."/>
            <person name="Carlier A."/>
        </authorList>
    </citation>
    <scope>NUCLEOTIDE SEQUENCE</scope>
    <source>
        <strain evidence="7">LMG 31809</strain>
    </source>
</reference>
<accession>A0A9X3TYJ1</accession>
<dbReference type="PRINTS" id="PR02008">
    <property type="entry name" value="RCMTFAMILY"/>
</dbReference>
<evidence type="ECO:0000313" key="7">
    <source>
        <dbReference type="EMBL" id="MDA5194315.1"/>
    </source>
</evidence>
<dbReference type="SUPFAM" id="SSF53335">
    <property type="entry name" value="S-adenosyl-L-methionine-dependent methyltransferases"/>
    <property type="match status" value="1"/>
</dbReference>
<name>A0A9X3TYJ1_9PROT</name>
<feature type="active site" description="Nucleophile" evidence="5">
    <location>
        <position position="368"/>
    </location>
</feature>
<evidence type="ECO:0000259" key="6">
    <source>
        <dbReference type="PROSITE" id="PS51686"/>
    </source>
</evidence>
<dbReference type="GO" id="GO:0008173">
    <property type="term" value="F:RNA methyltransferase activity"/>
    <property type="evidence" value="ECO:0007669"/>
    <property type="project" value="InterPro"/>
</dbReference>
<comment type="similarity">
    <text evidence="5">Belongs to the class I-like SAM-binding methyltransferase superfamily. RsmB/NOP family.</text>
</comment>
<dbReference type="RefSeq" id="WP_274944018.1">
    <property type="nucleotide sequence ID" value="NZ_JANWOI010000003.1"/>
</dbReference>
<dbReference type="PANTHER" id="PTHR22807">
    <property type="entry name" value="NOP2 YEAST -RELATED NOL1/NOP2/FMU SUN DOMAIN-CONTAINING"/>
    <property type="match status" value="1"/>
</dbReference>
<dbReference type="InterPro" id="IPR049560">
    <property type="entry name" value="MeTrfase_RsmB-F_NOP2_cat"/>
</dbReference>